<dbReference type="AlphaFoldDB" id="A0A1H6F781"/>
<evidence type="ECO:0000313" key="4">
    <source>
        <dbReference type="EMBL" id="SEH05179.1"/>
    </source>
</evidence>
<dbReference type="Pfam" id="PF24893">
    <property type="entry name" value="DUF7743"/>
    <property type="match status" value="1"/>
</dbReference>
<accession>A0A1H6F781</accession>
<feature type="domain" description="Ig-like" evidence="2">
    <location>
        <begin position="164"/>
        <end position="239"/>
    </location>
</feature>
<sequence length="439" mass="48487">MKFRNTAILLLSVLNCFFISNALAQEDNTPPALQSINISPLTVTDEQSVTISVKATDDLAGINHIVLFINNPNHQGERSASHLNFNSDNQAYERSFTVPKYAPSGQWYVHQIQLQDNAGNVTNLNHDNGINATFQVDSRQPDTTAPALHDIQISPAVVMPGETVQISLQATDDLAGIDRVVAFINNPNGDGERSVSSMTFDTATQRYIRNFVVPEQAMSGQWSVHQIQVYDKAWNTITLYYPQDIDVTFEVNCPEPANCDAERPVLNGIDITPGSVADGESVTIAVNATDTLSGIARVTAFITMPNGDGERSTSPLTFEESTQRYVRIYEVPRFGQSGEWYVSQIQIEDNAGNELILNHQNGINATFQVGESRLAETIQDSAEREQLMNAERAAILIHPRGQGSGYKQEVSIQFMAAHIYRTLKVRGYSNLDSQKFSLT</sequence>
<evidence type="ECO:0000256" key="1">
    <source>
        <dbReference type="SAM" id="SignalP"/>
    </source>
</evidence>
<evidence type="ECO:0000313" key="5">
    <source>
        <dbReference type="Proteomes" id="UP000236724"/>
    </source>
</evidence>
<dbReference type="RefSeq" id="WP_103919151.1">
    <property type="nucleotide sequence ID" value="NZ_FMSV02000170.1"/>
</dbReference>
<proteinExistence type="predicted"/>
<keyword evidence="1" id="KW-0732">Signal</keyword>
<dbReference type="Gene3D" id="2.60.40.4140">
    <property type="match status" value="1"/>
</dbReference>
<feature type="domain" description="Ig-like" evidence="2">
    <location>
        <begin position="273"/>
        <end position="360"/>
    </location>
</feature>
<feature type="chain" id="PRO_5014647364" evidence="1">
    <location>
        <begin position="25"/>
        <end position="439"/>
    </location>
</feature>
<organism evidence="4 5">
    <name type="scientific">Candidatus Venteria ishoeyi</name>
    <dbReference type="NCBI Taxonomy" id="1899563"/>
    <lineage>
        <taxon>Bacteria</taxon>
        <taxon>Pseudomonadati</taxon>
        <taxon>Pseudomonadota</taxon>
        <taxon>Gammaproteobacteria</taxon>
        <taxon>Thiotrichales</taxon>
        <taxon>Thiotrichaceae</taxon>
        <taxon>Venteria</taxon>
    </lineage>
</organism>
<keyword evidence="5" id="KW-1185">Reference proteome</keyword>
<feature type="signal peptide" evidence="1">
    <location>
        <begin position="1"/>
        <end position="24"/>
    </location>
</feature>
<name>A0A1H6F781_9GAMM</name>
<reference evidence="4 5" key="1">
    <citation type="submission" date="2016-10" db="EMBL/GenBank/DDBJ databases">
        <authorList>
            <person name="de Groot N.N."/>
        </authorList>
    </citation>
    <scope>NUCLEOTIDE SEQUENCE [LARGE SCALE GENOMIC DNA]</scope>
    <source>
        <strain evidence="4">MBHS1</strain>
    </source>
</reference>
<dbReference type="OrthoDB" id="6187627at2"/>
<evidence type="ECO:0000259" key="3">
    <source>
        <dbReference type="Pfam" id="PF24893"/>
    </source>
</evidence>
<evidence type="ECO:0000259" key="2">
    <source>
        <dbReference type="Pfam" id="PF12245"/>
    </source>
</evidence>
<dbReference type="InterPro" id="IPR056645">
    <property type="entry name" value="DUF7743"/>
</dbReference>
<dbReference type="Pfam" id="PF12245">
    <property type="entry name" value="Big_3_2"/>
    <property type="match status" value="2"/>
</dbReference>
<dbReference type="Proteomes" id="UP000236724">
    <property type="component" value="Unassembled WGS sequence"/>
</dbReference>
<gene>
    <name evidence="4" type="ORF">MBHS_01032</name>
</gene>
<dbReference type="InterPro" id="IPR022038">
    <property type="entry name" value="Ig-like_bact"/>
</dbReference>
<dbReference type="EMBL" id="FMSV02000170">
    <property type="protein sequence ID" value="SEH05179.1"/>
    <property type="molecule type" value="Genomic_DNA"/>
</dbReference>
<feature type="domain" description="DUF7743" evidence="3">
    <location>
        <begin position="27"/>
        <end position="132"/>
    </location>
</feature>
<protein>
    <submittedName>
        <fullName evidence="4">MG2 domain protein</fullName>
    </submittedName>
</protein>